<accession>A0A383EWK1</accession>
<dbReference type="EMBL" id="UINC01229515">
    <property type="protein sequence ID" value="SVE61257.1"/>
    <property type="molecule type" value="Genomic_DNA"/>
</dbReference>
<dbReference type="Gene3D" id="1.10.760.10">
    <property type="entry name" value="Cytochrome c-like domain"/>
    <property type="match status" value="1"/>
</dbReference>
<organism evidence="1">
    <name type="scientific">marine metagenome</name>
    <dbReference type="NCBI Taxonomy" id="408172"/>
    <lineage>
        <taxon>unclassified sequences</taxon>
        <taxon>metagenomes</taxon>
        <taxon>ecological metagenomes</taxon>
    </lineage>
</organism>
<evidence type="ECO:0008006" key="2">
    <source>
        <dbReference type="Google" id="ProtNLM"/>
    </source>
</evidence>
<gene>
    <name evidence="1" type="ORF">METZ01_LOCUS514111</name>
</gene>
<protein>
    <recommendedName>
        <fullName evidence="2">Cytochrome c domain-containing protein</fullName>
    </recommendedName>
</protein>
<evidence type="ECO:0000313" key="1">
    <source>
        <dbReference type="EMBL" id="SVE61257.1"/>
    </source>
</evidence>
<dbReference type="GO" id="GO:0020037">
    <property type="term" value="F:heme binding"/>
    <property type="evidence" value="ECO:0007669"/>
    <property type="project" value="InterPro"/>
</dbReference>
<dbReference type="AlphaFoldDB" id="A0A383EWK1"/>
<sequence length="85" mass="9400">MTNSLRGLFLLSSVLLLVSWHYMIVASDGQFGELDLTSVSLDENNSVRVDDPLYPKAMLGLGLQGRQVYVSLGCISCHTQQVRLE</sequence>
<reference evidence="1" key="1">
    <citation type="submission" date="2018-05" db="EMBL/GenBank/DDBJ databases">
        <authorList>
            <person name="Lanie J.A."/>
            <person name="Ng W.-L."/>
            <person name="Kazmierczak K.M."/>
            <person name="Andrzejewski T.M."/>
            <person name="Davidsen T.M."/>
            <person name="Wayne K.J."/>
            <person name="Tettelin H."/>
            <person name="Glass J.I."/>
            <person name="Rusch D."/>
            <person name="Podicherti R."/>
            <person name="Tsui H.-C.T."/>
            <person name="Winkler M.E."/>
        </authorList>
    </citation>
    <scope>NUCLEOTIDE SEQUENCE</scope>
</reference>
<feature type="non-terminal residue" evidence="1">
    <location>
        <position position="85"/>
    </location>
</feature>
<dbReference type="InterPro" id="IPR036909">
    <property type="entry name" value="Cyt_c-like_dom_sf"/>
</dbReference>
<dbReference type="GO" id="GO:0009055">
    <property type="term" value="F:electron transfer activity"/>
    <property type="evidence" value="ECO:0007669"/>
    <property type="project" value="InterPro"/>
</dbReference>
<name>A0A383EWK1_9ZZZZ</name>
<proteinExistence type="predicted"/>